<feature type="signal peptide" evidence="1">
    <location>
        <begin position="1"/>
        <end position="22"/>
    </location>
</feature>
<dbReference type="SUPFAM" id="SSF53822">
    <property type="entry name" value="Periplasmic binding protein-like I"/>
    <property type="match status" value="1"/>
</dbReference>
<keyword evidence="1" id="KW-0732">Signal</keyword>
<gene>
    <name evidence="2" type="ORF">FYJ74_00540</name>
</gene>
<accession>A0A6L5Y8J2</accession>
<dbReference type="Pfam" id="PF12683">
    <property type="entry name" value="DUF3798"/>
    <property type="match status" value="1"/>
</dbReference>
<protein>
    <submittedName>
        <fullName evidence="2">DUF3798 domain-containing protein</fullName>
    </submittedName>
</protein>
<keyword evidence="3" id="KW-1185">Reference proteome</keyword>
<evidence type="ECO:0000313" key="2">
    <source>
        <dbReference type="EMBL" id="MST54546.1"/>
    </source>
</evidence>
<feature type="chain" id="PRO_5026704466" evidence="1">
    <location>
        <begin position="23"/>
        <end position="403"/>
    </location>
</feature>
<proteinExistence type="predicted"/>
<organism evidence="2 3">
    <name type="scientific">Pyramidobacter porci</name>
    <dbReference type="NCBI Taxonomy" id="2605789"/>
    <lineage>
        <taxon>Bacteria</taxon>
        <taxon>Thermotogati</taxon>
        <taxon>Synergistota</taxon>
        <taxon>Synergistia</taxon>
        <taxon>Synergistales</taxon>
        <taxon>Dethiosulfovibrionaceae</taxon>
        <taxon>Pyramidobacter</taxon>
    </lineage>
</organism>
<dbReference type="InterPro" id="IPR024258">
    <property type="entry name" value="DUF3798"/>
</dbReference>
<dbReference type="EMBL" id="VUNH01000001">
    <property type="protein sequence ID" value="MST54546.1"/>
    <property type="molecule type" value="Genomic_DNA"/>
</dbReference>
<dbReference type="Proteomes" id="UP000473699">
    <property type="component" value="Unassembled WGS sequence"/>
</dbReference>
<evidence type="ECO:0000256" key="1">
    <source>
        <dbReference type="SAM" id="SignalP"/>
    </source>
</evidence>
<dbReference type="RefSeq" id="WP_154527686.1">
    <property type="nucleotide sequence ID" value="NZ_JAXDZJ010000039.1"/>
</dbReference>
<dbReference type="AlphaFoldDB" id="A0A6L5Y8J2"/>
<reference evidence="2 3" key="1">
    <citation type="submission" date="2019-08" db="EMBL/GenBank/DDBJ databases">
        <title>In-depth cultivation of the pig gut microbiome towards novel bacterial diversity and tailored functional studies.</title>
        <authorList>
            <person name="Wylensek D."/>
            <person name="Hitch T.C.A."/>
            <person name="Clavel T."/>
        </authorList>
    </citation>
    <scope>NUCLEOTIDE SEQUENCE [LARGE SCALE GENOMIC DNA]</scope>
    <source>
        <strain evidence="2 3">SM-530-WT-4B</strain>
    </source>
</reference>
<evidence type="ECO:0000313" key="3">
    <source>
        <dbReference type="Proteomes" id="UP000473699"/>
    </source>
</evidence>
<dbReference type="Gene3D" id="3.40.50.11390">
    <property type="match status" value="1"/>
</dbReference>
<sequence>MKKFVVGLLTAALFAGAVSAMAAEPAKFHIGVCTGTVSQSEDDLRGAEELIKRYGDVANGGMIKHITYPDNFMTEQETTISQIASFADDPLMKAVIVNQAIPGTTEAFRRIREARPDILLFAGENHEDPGVIAPSGDLIIHSDSIARGYLIILAAHKLGCTDFVHISFPRHMSYELMSRRAKIMEATCNDLGMKYHFESAPDPTSDVGVAGAQQFILEHVPQWLDKYGPNTAFFCTNDAETEPLLKRIAESKGFFIEADLPSPLMGYPGALGVELSDVAGDFPAILKRVEDAVVAKGGAGRMGTWAYSYGFTTTFALGEYAKSCIEKDVSPKNFRRNFKREDLLAAYNGATPGAKWNGTVYMDANTGLELKNNILVYQDTYIFGKGYLNMTDEVVPEKYLQLK</sequence>
<comment type="caution">
    <text evidence="2">The sequence shown here is derived from an EMBL/GenBank/DDBJ whole genome shotgun (WGS) entry which is preliminary data.</text>
</comment>
<dbReference type="InterPro" id="IPR028082">
    <property type="entry name" value="Peripla_BP_I"/>
</dbReference>
<name>A0A6L5Y8J2_9BACT</name>